<gene>
    <name evidence="2" type="ORF">N7G274_001710</name>
</gene>
<keyword evidence="3" id="KW-1185">Reference proteome</keyword>
<comment type="caution">
    <text evidence="2">The sequence shown here is derived from an EMBL/GenBank/DDBJ whole genome shotgun (WGS) entry which is preliminary data.</text>
</comment>
<keyword evidence="1" id="KW-0812">Transmembrane</keyword>
<accession>A0ABR4AMB5</accession>
<feature type="transmembrane region" description="Helical" evidence="1">
    <location>
        <begin position="98"/>
        <end position="120"/>
    </location>
</feature>
<keyword evidence="1" id="KW-1133">Transmembrane helix</keyword>
<proteinExistence type="predicted"/>
<reference evidence="2 3" key="1">
    <citation type="submission" date="2024-09" db="EMBL/GenBank/DDBJ databases">
        <title>Rethinking Asexuality: The Enigmatic Case of Functional Sexual Genes in Lepraria (Stereocaulaceae).</title>
        <authorList>
            <person name="Doellman M."/>
            <person name="Sun Y."/>
            <person name="Barcenas-Pena A."/>
            <person name="Lumbsch H.T."/>
            <person name="Grewe F."/>
        </authorList>
    </citation>
    <scope>NUCLEOTIDE SEQUENCE [LARGE SCALE GENOMIC DNA]</scope>
    <source>
        <strain evidence="2 3">Mercado 3170</strain>
    </source>
</reference>
<evidence type="ECO:0000313" key="3">
    <source>
        <dbReference type="Proteomes" id="UP001590950"/>
    </source>
</evidence>
<name>A0ABR4AMB5_9LECA</name>
<organism evidence="2 3">
    <name type="scientific">Stereocaulon virgatum</name>
    <dbReference type="NCBI Taxonomy" id="373712"/>
    <lineage>
        <taxon>Eukaryota</taxon>
        <taxon>Fungi</taxon>
        <taxon>Dikarya</taxon>
        <taxon>Ascomycota</taxon>
        <taxon>Pezizomycotina</taxon>
        <taxon>Lecanoromycetes</taxon>
        <taxon>OSLEUM clade</taxon>
        <taxon>Lecanoromycetidae</taxon>
        <taxon>Lecanorales</taxon>
        <taxon>Lecanorineae</taxon>
        <taxon>Stereocaulaceae</taxon>
        <taxon>Stereocaulon</taxon>
    </lineage>
</organism>
<protein>
    <submittedName>
        <fullName evidence="2">Uncharacterized protein</fullName>
    </submittedName>
</protein>
<keyword evidence="1" id="KW-0472">Membrane</keyword>
<dbReference type="EMBL" id="JBEFKJ010000004">
    <property type="protein sequence ID" value="KAL2046263.1"/>
    <property type="molecule type" value="Genomic_DNA"/>
</dbReference>
<evidence type="ECO:0000256" key="1">
    <source>
        <dbReference type="SAM" id="Phobius"/>
    </source>
</evidence>
<evidence type="ECO:0000313" key="2">
    <source>
        <dbReference type="EMBL" id="KAL2046263.1"/>
    </source>
</evidence>
<dbReference type="Proteomes" id="UP001590950">
    <property type="component" value="Unassembled WGS sequence"/>
</dbReference>
<sequence length="123" mass="13928">MVLLDICRYIEQLPPVRIKNAGNAPERAPRNRPEDSPRLIAYHVYNTTTYTIYLSTGGCLPSLQSVRGWNTLSSYESVAELPSSEAGMMMMMMMMNQFIVRPSWLAMQTFTGYITTLPSLNRA</sequence>